<feature type="domain" description="RING-type" evidence="6">
    <location>
        <begin position="72"/>
        <end position="115"/>
    </location>
</feature>
<evidence type="ECO:0000313" key="8">
    <source>
        <dbReference type="Proteomes" id="UP001489004"/>
    </source>
</evidence>
<dbReference type="GO" id="GO:0008270">
    <property type="term" value="F:zinc ion binding"/>
    <property type="evidence" value="ECO:0007669"/>
    <property type="project" value="UniProtKB-KW"/>
</dbReference>
<dbReference type="PROSITE" id="PS50089">
    <property type="entry name" value="ZF_RING_2"/>
    <property type="match status" value="1"/>
</dbReference>
<dbReference type="InterPro" id="IPR001841">
    <property type="entry name" value="Znf_RING"/>
</dbReference>
<organism evidence="7 8">
    <name type="scientific">[Myrmecia] bisecta</name>
    <dbReference type="NCBI Taxonomy" id="41462"/>
    <lineage>
        <taxon>Eukaryota</taxon>
        <taxon>Viridiplantae</taxon>
        <taxon>Chlorophyta</taxon>
        <taxon>core chlorophytes</taxon>
        <taxon>Trebouxiophyceae</taxon>
        <taxon>Trebouxiales</taxon>
        <taxon>Trebouxiaceae</taxon>
        <taxon>Myrmecia</taxon>
    </lineage>
</organism>
<dbReference type="PANTHER" id="PTHR47361:SF4">
    <property type="entry name" value="RING_U-BOX SUPERFAMILY PROTEIN"/>
    <property type="match status" value="1"/>
</dbReference>
<evidence type="ECO:0000313" key="7">
    <source>
        <dbReference type="EMBL" id="KAK9823640.1"/>
    </source>
</evidence>
<dbReference type="EMBL" id="JALJOR010000002">
    <property type="protein sequence ID" value="KAK9823640.1"/>
    <property type="molecule type" value="Genomic_DNA"/>
</dbReference>
<dbReference type="SUPFAM" id="SSF57850">
    <property type="entry name" value="RING/U-box"/>
    <property type="match status" value="1"/>
</dbReference>
<dbReference type="InterPro" id="IPR017907">
    <property type="entry name" value="Znf_RING_CS"/>
</dbReference>
<sequence length="316" mass="33869">MQSAFSFDLNELEAQPSLAAAAGPCVELDKATPTVDLAGVAEGSSAQATDPPTLEEASKLVAEDSAVDDMTCAICLEQIPLADTAIVKGCEHAYCVHCILRWAMQKETCSCPKCKAPFSYLFTYRSLDGTLHDFPLEESVCLLKRARWFEDHLKELEKGKSPCEPPALTSQASFTDDYSQFYEEYDDDDEVEAYYFSSAAGRARICLGNRRFGENGYISSGRMHARPIPARTPGKGKAAAEGGSSGSATPGSKQTSKQKAPAGATPSSIRSSKGSRPSLASNEDVDTPGSSGSKQGRRARRNAKRAAVDARQAVLF</sequence>
<protein>
    <recommendedName>
        <fullName evidence="6">RING-type domain-containing protein</fullName>
    </recommendedName>
</protein>
<evidence type="ECO:0000256" key="5">
    <source>
        <dbReference type="SAM" id="MobiDB-lite"/>
    </source>
</evidence>
<keyword evidence="3" id="KW-0862">Zinc</keyword>
<dbReference type="Proteomes" id="UP001489004">
    <property type="component" value="Unassembled WGS sequence"/>
</dbReference>
<dbReference type="PANTHER" id="PTHR47361">
    <property type="entry name" value="RING/U-BOX SUPERFAMILY PROTEIN"/>
    <property type="match status" value="1"/>
</dbReference>
<evidence type="ECO:0000256" key="1">
    <source>
        <dbReference type="ARBA" id="ARBA00022723"/>
    </source>
</evidence>
<gene>
    <name evidence="7" type="ORF">WJX72_004388</name>
</gene>
<dbReference type="InterPro" id="IPR013083">
    <property type="entry name" value="Znf_RING/FYVE/PHD"/>
</dbReference>
<dbReference type="AlphaFoldDB" id="A0AAW1QQW0"/>
<feature type="region of interest" description="Disordered" evidence="5">
    <location>
        <begin position="217"/>
        <end position="316"/>
    </location>
</feature>
<keyword evidence="2 4" id="KW-0863">Zinc-finger</keyword>
<evidence type="ECO:0000256" key="2">
    <source>
        <dbReference type="ARBA" id="ARBA00022771"/>
    </source>
</evidence>
<evidence type="ECO:0000259" key="6">
    <source>
        <dbReference type="PROSITE" id="PS50089"/>
    </source>
</evidence>
<reference evidence="7 8" key="1">
    <citation type="journal article" date="2024" name="Nat. Commun.">
        <title>Phylogenomics reveals the evolutionary origins of lichenization in chlorophyte algae.</title>
        <authorList>
            <person name="Puginier C."/>
            <person name="Libourel C."/>
            <person name="Otte J."/>
            <person name="Skaloud P."/>
            <person name="Haon M."/>
            <person name="Grisel S."/>
            <person name="Petersen M."/>
            <person name="Berrin J.G."/>
            <person name="Delaux P.M."/>
            <person name="Dal Grande F."/>
            <person name="Keller J."/>
        </authorList>
    </citation>
    <scope>NUCLEOTIDE SEQUENCE [LARGE SCALE GENOMIC DNA]</scope>
    <source>
        <strain evidence="7 8">SAG 2043</strain>
    </source>
</reference>
<keyword evidence="8" id="KW-1185">Reference proteome</keyword>
<evidence type="ECO:0000256" key="4">
    <source>
        <dbReference type="PROSITE-ProRule" id="PRU00175"/>
    </source>
</evidence>
<dbReference type="Pfam" id="PF13639">
    <property type="entry name" value="zf-RING_2"/>
    <property type="match status" value="1"/>
</dbReference>
<keyword evidence="1" id="KW-0479">Metal-binding</keyword>
<feature type="compositionally biased region" description="Basic residues" evidence="5">
    <location>
        <begin position="295"/>
        <end position="304"/>
    </location>
</feature>
<feature type="compositionally biased region" description="Low complexity" evidence="5">
    <location>
        <begin position="232"/>
        <end position="252"/>
    </location>
</feature>
<proteinExistence type="predicted"/>
<name>A0AAW1QQW0_9CHLO</name>
<dbReference type="PROSITE" id="PS00518">
    <property type="entry name" value="ZF_RING_1"/>
    <property type="match status" value="1"/>
</dbReference>
<feature type="compositionally biased region" description="Low complexity" evidence="5">
    <location>
        <begin position="266"/>
        <end position="278"/>
    </location>
</feature>
<dbReference type="SMART" id="SM00184">
    <property type="entry name" value="RING"/>
    <property type="match status" value="1"/>
</dbReference>
<dbReference type="Gene3D" id="3.30.40.10">
    <property type="entry name" value="Zinc/RING finger domain, C3HC4 (zinc finger)"/>
    <property type="match status" value="1"/>
</dbReference>
<evidence type="ECO:0000256" key="3">
    <source>
        <dbReference type="ARBA" id="ARBA00022833"/>
    </source>
</evidence>
<comment type="caution">
    <text evidence="7">The sequence shown here is derived from an EMBL/GenBank/DDBJ whole genome shotgun (WGS) entry which is preliminary data.</text>
</comment>
<accession>A0AAW1QQW0</accession>